<dbReference type="GO" id="GO:0003677">
    <property type="term" value="F:DNA binding"/>
    <property type="evidence" value="ECO:0007669"/>
    <property type="project" value="InterPro"/>
</dbReference>
<dbReference type="RefSeq" id="WP_138548203.1">
    <property type="nucleotide sequence ID" value="NZ_DJHQ01000039.1"/>
</dbReference>
<dbReference type="Proteomes" id="UP000305874">
    <property type="component" value="Unassembled WGS sequence"/>
</dbReference>
<evidence type="ECO:0000259" key="1">
    <source>
        <dbReference type="Pfam" id="PF09722"/>
    </source>
</evidence>
<sequence>MSAIASFKPQKHPDGFWQQLGMPARGERLYQALEQGLSFDIYDRLAKLSGVDKSTIAQSAVIAPATLRRRAKSGLFNKQESDRLYRFAEVYKAALDLFEGDGDATRTWLTTANRGLGQKRPLDMLATMAESEAVINLIGRMEHGVFA</sequence>
<evidence type="ECO:0000313" key="3">
    <source>
        <dbReference type="EMBL" id="TMP86946.1"/>
    </source>
</evidence>
<accession>A0A5S3Z5Z3</accession>
<dbReference type="AlphaFoldDB" id="A0A5S3Z5Z3"/>
<dbReference type="NCBIfam" id="TIGR02293">
    <property type="entry name" value="TAS_TIGR02293"/>
    <property type="match status" value="1"/>
</dbReference>
<gene>
    <name evidence="3" type="ORF">CWC05_10750</name>
</gene>
<dbReference type="EMBL" id="PNCG01000010">
    <property type="protein sequence ID" value="TMP86946.1"/>
    <property type="molecule type" value="Genomic_DNA"/>
</dbReference>
<dbReference type="Pfam" id="PF09722">
    <property type="entry name" value="Xre_MbcA_ParS_C"/>
    <property type="match status" value="1"/>
</dbReference>
<protein>
    <submittedName>
        <fullName evidence="3">Antitoxin</fullName>
    </submittedName>
</protein>
<feature type="domain" description="Antitoxin Xre-like helix-turn-helix" evidence="2">
    <location>
        <begin position="29"/>
        <end position="88"/>
    </location>
</feature>
<name>A0A5S3Z5Z3_9GAMM</name>
<dbReference type="InterPro" id="IPR011979">
    <property type="entry name" value="Antitox_Xre"/>
</dbReference>
<dbReference type="InterPro" id="IPR024467">
    <property type="entry name" value="Xre/MbcA/ParS-like_toxin-bd"/>
</dbReference>
<proteinExistence type="predicted"/>
<organism evidence="3 4">
    <name type="scientific">Pseudoalteromonas ruthenica</name>
    <dbReference type="NCBI Taxonomy" id="151081"/>
    <lineage>
        <taxon>Bacteria</taxon>
        <taxon>Pseudomonadati</taxon>
        <taxon>Pseudomonadota</taxon>
        <taxon>Gammaproteobacteria</taxon>
        <taxon>Alteromonadales</taxon>
        <taxon>Pseudoalteromonadaceae</taxon>
        <taxon>Pseudoalteromonas</taxon>
    </lineage>
</organism>
<dbReference type="STRING" id="151081.TW72_06765"/>
<evidence type="ECO:0000313" key="4">
    <source>
        <dbReference type="Proteomes" id="UP000305874"/>
    </source>
</evidence>
<reference evidence="3 4" key="1">
    <citation type="submission" date="2017-12" db="EMBL/GenBank/DDBJ databases">
        <authorList>
            <person name="Paulsen S."/>
            <person name="Gram L.K."/>
        </authorList>
    </citation>
    <scope>NUCLEOTIDE SEQUENCE [LARGE SCALE GENOMIC DNA]</scope>
    <source>
        <strain evidence="3 4">S2897</strain>
    </source>
</reference>
<dbReference type="InterPro" id="IPR046847">
    <property type="entry name" value="Xre-like_HTH"/>
</dbReference>
<dbReference type="Pfam" id="PF20432">
    <property type="entry name" value="Xre-like-HTH"/>
    <property type="match status" value="1"/>
</dbReference>
<reference evidence="4" key="2">
    <citation type="submission" date="2019-06" db="EMBL/GenBank/DDBJ databases">
        <title>Co-occurence of chitin degradation, pigmentation and bioactivity in marine Pseudoalteromonas.</title>
        <authorList>
            <person name="Sonnenschein E.C."/>
            <person name="Bech P.K."/>
        </authorList>
    </citation>
    <scope>NUCLEOTIDE SEQUENCE [LARGE SCALE GENOMIC DNA]</scope>
    <source>
        <strain evidence="4">S2897</strain>
    </source>
</reference>
<feature type="domain" description="Antitoxin Xre/MbcA/ParS-like toxin-binding" evidence="1">
    <location>
        <begin position="93"/>
        <end position="144"/>
    </location>
</feature>
<comment type="caution">
    <text evidence="3">The sequence shown here is derived from an EMBL/GenBank/DDBJ whole genome shotgun (WGS) entry which is preliminary data.</text>
</comment>
<evidence type="ECO:0000259" key="2">
    <source>
        <dbReference type="Pfam" id="PF20432"/>
    </source>
</evidence>